<reference evidence="4" key="2">
    <citation type="submission" date="2020-10" db="EMBL/GenBank/DDBJ databases">
        <authorList>
            <person name="Scholz U."/>
            <person name="Mascher M."/>
            <person name="Fiebig A."/>
        </authorList>
    </citation>
    <scope>NUCLEOTIDE SEQUENCE [LARGE SCALE GENOMIC DNA]</scope>
    <source>
        <strain evidence="4">cv. Morex</strain>
    </source>
</reference>
<dbReference type="InterPro" id="IPR045274">
    <property type="entry name" value="WAK-like"/>
</dbReference>
<evidence type="ECO:0000259" key="3">
    <source>
        <dbReference type="Pfam" id="PF07714"/>
    </source>
</evidence>
<evidence type="ECO:0000313" key="5">
    <source>
        <dbReference type="Proteomes" id="UP000011116"/>
    </source>
</evidence>
<dbReference type="SMR" id="A0A8I6XXT6"/>
<dbReference type="Pfam" id="PF07714">
    <property type="entry name" value="PK_Tyr_Ser-Thr"/>
    <property type="match status" value="1"/>
</dbReference>
<dbReference type="AlphaFoldDB" id="A0A8I6XXT6"/>
<dbReference type="InterPro" id="IPR011009">
    <property type="entry name" value="Kinase-like_dom_sf"/>
</dbReference>
<dbReference type="Gramene" id="HORVU.MOREX.r3.6HG0544340.1">
    <property type="protein sequence ID" value="HORVU.MOREX.r3.6HG0544340.1.CDS1"/>
    <property type="gene ID" value="HORVU.MOREX.r3.6HG0544340"/>
</dbReference>
<keyword evidence="1" id="KW-0547">Nucleotide-binding</keyword>
<keyword evidence="2" id="KW-0067">ATP-binding</keyword>
<dbReference type="GO" id="GO:0004672">
    <property type="term" value="F:protein kinase activity"/>
    <property type="evidence" value="ECO:0007669"/>
    <property type="project" value="InterPro"/>
</dbReference>
<keyword evidence="5" id="KW-1185">Reference proteome</keyword>
<dbReference type="Proteomes" id="UP000011116">
    <property type="component" value="Chromosome 6H"/>
</dbReference>
<dbReference type="GO" id="GO:0007166">
    <property type="term" value="P:cell surface receptor signaling pathway"/>
    <property type="evidence" value="ECO:0007669"/>
    <property type="project" value="InterPro"/>
</dbReference>
<name>A0A8I6XXT6_HORVV</name>
<protein>
    <recommendedName>
        <fullName evidence="3">Serine-threonine/tyrosine-protein kinase catalytic domain-containing protein</fullName>
    </recommendedName>
</protein>
<dbReference type="PANTHER" id="PTHR27005:SF506">
    <property type="entry name" value="PROTEIN KINASE DOMAIN-CONTAINING PROTEIN"/>
    <property type="match status" value="1"/>
</dbReference>
<reference evidence="5" key="1">
    <citation type="journal article" date="2012" name="Nature">
        <title>A physical, genetic and functional sequence assembly of the barley genome.</title>
        <authorList>
            <consortium name="The International Barley Genome Sequencing Consortium"/>
            <person name="Mayer K.F."/>
            <person name="Waugh R."/>
            <person name="Brown J.W."/>
            <person name="Schulman A."/>
            <person name="Langridge P."/>
            <person name="Platzer M."/>
            <person name="Fincher G.B."/>
            <person name="Muehlbauer G.J."/>
            <person name="Sato K."/>
            <person name="Close T.J."/>
            <person name="Wise R.P."/>
            <person name="Stein N."/>
        </authorList>
    </citation>
    <scope>NUCLEOTIDE SEQUENCE [LARGE SCALE GENOMIC DNA]</scope>
    <source>
        <strain evidence="5">cv. Morex</strain>
    </source>
</reference>
<reference evidence="4" key="3">
    <citation type="submission" date="2022-01" db="UniProtKB">
        <authorList>
            <consortium name="EnsemblPlants"/>
        </authorList>
    </citation>
    <scope>IDENTIFICATION</scope>
    <source>
        <strain evidence="4">subsp. vulgare</strain>
    </source>
</reference>
<organism evidence="4 5">
    <name type="scientific">Hordeum vulgare subsp. vulgare</name>
    <name type="common">Domesticated barley</name>
    <dbReference type="NCBI Taxonomy" id="112509"/>
    <lineage>
        <taxon>Eukaryota</taxon>
        <taxon>Viridiplantae</taxon>
        <taxon>Streptophyta</taxon>
        <taxon>Embryophyta</taxon>
        <taxon>Tracheophyta</taxon>
        <taxon>Spermatophyta</taxon>
        <taxon>Magnoliopsida</taxon>
        <taxon>Liliopsida</taxon>
        <taxon>Poales</taxon>
        <taxon>Poaceae</taxon>
        <taxon>BOP clade</taxon>
        <taxon>Pooideae</taxon>
        <taxon>Triticodae</taxon>
        <taxon>Triticeae</taxon>
        <taxon>Hordeinae</taxon>
        <taxon>Hordeum</taxon>
    </lineage>
</organism>
<evidence type="ECO:0000256" key="2">
    <source>
        <dbReference type="ARBA" id="ARBA00022840"/>
    </source>
</evidence>
<dbReference type="GO" id="GO:0005524">
    <property type="term" value="F:ATP binding"/>
    <property type="evidence" value="ECO:0007669"/>
    <property type="project" value="UniProtKB-KW"/>
</dbReference>
<dbReference type="SUPFAM" id="SSF56112">
    <property type="entry name" value="Protein kinase-like (PK-like)"/>
    <property type="match status" value="1"/>
</dbReference>
<dbReference type="Gramene" id="HORVU.MOREX.r2.6HG0452770.1">
    <property type="protein sequence ID" value="HORVU.MOREX.r2.6HG0452770.1.CDS.1"/>
    <property type="gene ID" value="HORVU.MOREX.r2.6HG0452770"/>
</dbReference>
<accession>A0A8I6XXT6</accession>
<evidence type="ECO:0000256" key="1">
    <source>
        <dbReference type="ARBA" id="ARBA00022741"/>
    </source>
</evidence>
<dbReference type="EnsemblPlants" id="HORVU.MOREX.r3.6HG0544340.1">
    <property type="protein sequence ID" value="HORVU.MOREX.r3.6HG0544340.1.CDS1"/>
    <property type="gene ID" value="HORVU.MOREX.r3.6HG0544340"/>
</dbReference>
<feature type="domain" description="Serine-threonine/tyrosine-protein kinase catalytic" evidence="3">
    <location>
        <begin position="3"/>
        <end position="103"/>
    </location>
</feature>
<dbReference type="Gene3D" id="1.10.510.10">
    <property type="entry name" value="Transferase(Phosphotransferase) domain 1"/>
    <property type="match status" value="1"/>
</dbReference>
<proteinExistence type="predicted"/>
<sequence length="113" mass="12643">MAYMDPVYVRTGLLTEQSGVYSFGVIILELVTRRKPTHLDKNSLVINFLENHKQGRKSTELFDEEIAVTENLEVLDTLAGIAVECLNSDVGLRPTMVDVANRLSILNRSCNMS</sequence>
<evidence type="ECO:0000313" key="4">
    <source>
        <dbReference type="EnsemblPlants" id="HORVU.MOREX.r3.6HG0544340.1.CDS1"/>
    </source>
</evidence>
<dbReference type="PANTHER" id="PTHR27005">
    <property type="entry name" value="WALL-ASSOCIATED RECEPTOR KINASE-LIKE 21"/>
    <property type="match status" value="1"/>
</dbReference>
<dbReference type="InterPro" id="IPR001245">
    <property type="entry name" value="Ser-Thr/Tyr_kinase_cat_dom"/>
</dbReference>